<comment type="caution">
    <text evidence="1">The sequence shown here is derived from an EMBL/GenBank/DDBJ whole genome shotgun (WGS) entry which is preliminary data.</text>
</comment>
<evidence type="ECO:0000313" key="2">
    <source>
        <dbReference type="Proteomes" id="UP000292052"/>
    </source>
</evidence>
<keyword evidence="2" id="KW-1185">Reference proteome</keyword>
<dbReference type="OrthoDB" id="6809101at2759"/>
<gene>
    <name evidence="1" type="ORF">BDFB_006199</name>
</gene>
<dbReference type="AlphaFoldDB" id="A0A482WAY3"/>
<reference evidence="1 2" key="1">
    <citation type="submission" date="2017-03" db="EMBL/GenBank/DDBJ databases">
        <title>Genome of the blue death feigning beetle - Asbolus verrucosus.</title>
        <authorList>
            <person name="Rider S.D."/>
        </authorList>
    </citation>
    <scope>NUCLEOTIDE SEQUENCE [LARGE SCALE GENOMIC DNA]</scope>
    <source>
        <strain evidence="1">Butters</strain>
        <tissue evidence="1">Head and leg muscle</tissue>
    </source>
</reference>
<name>A0A482WAY3_ASBVE</name>
<protein>
    <submittedName>
        <fullName evidence="1">Uncharacterized protein</fullName>
    </submittedName>
</protein>
<accession>A0A482WAY3</accession>
<dbReference type="Proteomes" id="UP000292052">
    <property type="component" value="Unassembled WGS sequence"/>
</dbReference>
<sequence length="127" mass="14393">MEVTITISTVLRIHNLSKSDIVSIFVYDVDRFDWGDLNPYIFNNEVIPAGDVIEHLLEVNAIAANCPLSLVFTFKSGEEDVIKMNHKYAIGRAPANFAHTKKAHRITYEQTGKNVITITIRDMDNEE</sequence>
<evidence type="ECO:0000313" key="1">
    <source>
        <dbReference type="EMBL" id="RZC42362.1"/>
    </source>
</evidence>
<dbReference type="EMBL" id="QDEB01008562">
    <property type="protein sequence ID" value="RZC42362.1"/>
    <property type="molecule type" value="Genomic_DNA"/>
</dbReference>
<organism evidence="1 2">
    <name type="scientific">Asbolus verrucosus</name>
    <name type="common">Desert ironclad beetle</name>
    <dbReference type="NCBI Taxonomy" id="1661398"/>
    <lineage>
        <taxon>Eukaryota</taxon>
        <taxon>Metazoa</taxon>
        <taxon>Ecdysozoa</taxon>
        <taxon>Arthropoda</taxon>
        <taxon>Hexapoda</taxon>
        <taxon>Insecta</taxon>
        <taxon>Pterygota</taxon>
        <taxon>Neoptera</taxon>
        <taxon>Endopterygota</taxon>
        <taxon>Coleoptera</taxon>
        <taxon>Polyphaga</taxon>
        <taxon>Cucujiformia</taxon>
        <taxon>Tenebrionidae</taxon>
        <taxon>Pimeliinae</taxon>
        <taxon>Asbolus</taxon>
    </lineage>
</organism>
<proteinExistence type="predicted"/>